<proteinExistence type="predicted"/>
<sequence length="238" mass="26310">MDTMMKIGKTLTIFLIVAGFFACSDDDNSVPFEVIGDVYVIKRTINDEVKYANAYVAWGNQPMSHAEVTTPTAANFTLDPASENLNTYAKEPALAEYSTAAPVQGNYQFLVINEDITHESADLLDFDDIDFTPISSADMVNNVLSVQWETNSVAEGYQIRLINQSGDIAFFSVALPEQMVRLDIGTNAASGAWYETPEPGNVYTLEFLTIRYEDDATSLNAAKNIQEVAVTEQEVTWQ</sequence>
<dbReference type="PROSITE" id="PS51257">
    <property type="entry name" value="PROKAR_LIPOPROTEIN"/>
    <property type="match status" value="1"/>
</dbReference>
<dbReference type="STRING" id="1544798.LH29_02310"/>
<dbReference type="EMBL" id="JRHC01000001">
    <property type="protein sequence ID" value="KJF44358.1"/>
    <property type="molecule type" value="Genomic_DNA"/>
</dbReference>
<accession>A0A0D8JEU9</accession>
<protein>
    <submittedName>
        <fullName evidence="2">Uncharacterized protein</fullName>
    </submittedName>
</protein>
<reference evidence="2 3" key="1">
    <citation type="submission" date="2014-09" db="EMBL/GenBank/DDBJ databases">
        <title>Draft Genome Sequence of Draconibacterium sp. JN14CK-3.</title>
        <authorList>
            <person name="Dong C."/>
            <person name="Lai Q."/>
            <person name="Shao Z."/>
        </authorList>
    </citation>
    <scope>NUCLEOTIDE SEQUENCE [LARGE SCALE GENOMIC DNA]</scope>
    <source>
        <strain evidence="2 3">JN14CK-3</strain>
    </source>
</reference>
<dbReference type="Proteomes" id="UP000032544">
    <property type="component" value="Unassembled WGS sequence"/>
</dbReference>
<comment type="caution">
    <text evidence="2">The sequence shown here is derived from an EMBL/GenBank/DDBJ whole genome shotgun (WGS) entry which is preliminary data.</text>
</comment>
<evidence type="ECO:0000256" key="1">
    <source>
        <dbReference type="SAM" id="SignalP"/>
    </source>
</evidence>
<evidence type="ECO:0000313" key="2">
    <source>
        <dbReference type="EMBL" id="KJF44358.1"/>
    </source>
</evidence>
<evidence type="ECO:0000313" key="3">
    <source>
        <dbReference type="Proteomes" id="UP000032544"/>
    </source>
</evidence>
<keyword evidence="1" id="KW-0732">Signal</keyword>
<feature type="chain" id="PRO_5002331292" evidence="1">
    <location>
        <begin position="25"/>
        <end position="238"/>
    </location>
</feature>
<name>A0A0D8JEU9_9BACT</name>
<keyword evidence="3" id="KW-1185">Reference proteome</keyword>
<organism evidence="2 3">
    <name type="scientific">Draconibacterium sediminis</name>
    <dbReference type="NCBI Taxonomy" id="1544798"/>
    <lineage>
        <taxon>Bacteria</taxon>
        <taxon>Pseudomonadati</taxon>
        <taxon>Bacteroidota</taxon>
        <taxon>Bacteroidia</taxon>
        <taxon>Marinilabiliales</taxon>
        <taxon>Prolixibacteraceae</taxon>
        <taxon>Draconibacterium</taxon>
    </lineage>
</organism>
<feature type="signal peptide" evidence="1">
    <location>
        <begin position="1"/>
        <end position="24"/>
    </location>
</feature>
<dbReference type="AlphaFoldDB" id="A0A0D8JEU9"/>
<gene>
    <name evidence="2" type="ORF">LH29_02310</name>
</gene>